<dbReference type="Gene3D" id="3.30.1490.190">
    <property type="match status" value="1"/>
</dbReference>
<keyword evidence="4" id="KW-0963">Cytoplasm</keyword>
<protein>
    <submittedName>
        <fullName evidence="13">Transcriptional repressor</fullName>
    </submittedName>
</protein>
<feature type="binding site" evidence="12">
    <location>
        <position position="89"/>
    </location>
    <ligand>
        <name>Fe cation</name>
        <dbReference type="ChEBI" id="CHEBI:24875"/>
    </ligand>
</feature>
<keyword evidence="9" id="KW-0238">DNA-binding</keyword>
<keyword evidence="7 11" id="KW-0862">Zinc</keyword>
<sequence length="140" mass="15540">MKQSAPELLKKSGLKVTKQREAILDILLSSPAHLTAEDIYLDLKAKSLDFGLSTVYRTLSSLEEHRIVEKTGLPGDTGKQYYEIAHLGHRHHLVCVKCKRCIVLDECPVESFTAAVCKAHGFTLTGHSFEIFGVCPDCQN</sequence>
<evidence type="ECO:0000313" key="13">
    <source>
        <dbReference type="EMBL" id="MBC8559709.1"/>
    </source>
</evidence>
<comment type="subunit">
    <text evidence="3">Homodimer.</text>
</comment>
<dbReference type="RefSeq" id="WP_249294634.1">
    <property type="nucleotide sequence ID" value="NZ_JACRSV010000001.1"/>
</dbReference>
<evidence type="ECO:0000256" key="4">
    <source>
        <dbReference type="ARBA" id="ARBA00022490"/>
    </source>
</evidence>
<dbReference type="GO" id="GO:0003700">
    <property type="term" value="F:DNA-binding transcription factor activity"/>
    <property type="evidence" value="ECO:0007669"/>
    <property type="project" value="InterPro"/>
</dbReference>
<dbReference type="GO" id="GO:1900376">
    <property type="term" value="P:regulation of secondary metabolite biosynthetic process"/>
    <property type="evidence" value="ECO:0007669"/>
    <property type="project" value="TreeGrafter"/>
</dbReference>
<keyword evidence="12" id="KW-0408">Iron</keyword>
<dbReference type="PANTHER" id="PTHR33202">
    <property type="entry name" value="ZINC UPTAKE REGULATION PROTEIN"/>
    <property type="match status" value="1"/>
</dbReference>
<evidence type="ECO:0000256" key="2">
    <source>
        <dbReference type="ARBA" id="ARBA00007957"/>
    </source>
</evidence>
<feature type="binding site" evidence="11">
    <location>
        <position position="98"/>
    </location>
    <ligand>
        <name>Zn(2+)</name>
        <dbReference type="ChEBI" id="CHEBI:29105"/>
    </ligand>
</feature>
<organism evidence="13 14">
    <name type="scientific">Fumia xinanensis</name>
    <dbReference type="NCBI Taxonomy" id="2763659"/>
    <lineage>
        <taxon>Bacteria</taxon>
        <taxon>Bacillati</taxon>
        <taxon>Bacillota</taxon>
        <taxon>Clostridia</taxon>
        <taxon>Eubacteriales</taxon>
        <taxon>Oscillospiraceae</taxon>
        <taxon>Fumia</taxon>
    </lineage>
</organism>
<feature type="binding site" evidence="11">
    <location>
        <position position="95"/>
    </location>
    <ligand>
        <name>Zn(2+)</name>
        <dbReference type="ChEBI" id="CHEBI:29105"/>
    </ligand>
</feature>
<dbReference type="InterPro" id="IPR036390">
    <property type="entry name" value="WH_DNA-bd_sf"/>
</dbReference>
<evidence type="ECO:0000256" key="7">
    <source>
        <dbReference type="ARBA" id="ARBA00022833"/>
    </source>
</evidence>
<keyword evidence="10" id="KW-0804">Transcription</keyword>
<feature type="binding site" evidence="11">
    <location>
        <position position="135"/>
    </location>
    <ligand>
        <name>Zn(2+)</name>
        <dbReference type="ChEBI" id="CHEBI:29105"/>
    </ligand>
</feature>
<comment type="similarity">
    <text evidence="2">Belongs to the Fur family.</text>
</comment>
<dbReference type="AlphaFoldDB" id="A0A926I770"/>
<feature type="binding site" evidence="11">
    <location>
        <position position="138"/>
    </location>
    <ligand>
        <name>Zn(2+)</name>
        <dbReference type="ChEBI" id="CHEBI:29105"/>
    </ligand>
</feature>
<evidence type="ECO:0000256" key="9">
    <source>
        <dbReference type="ARBA" id="ARBA00023125"/>
    </source>
</evidence>
<evidence type="ECO:0000256" key="8">
    <source>
        <dbReference type="ARBA" id="ARBA00023015"/>
    </source>
</evidence>
<evidence type="ECO:0000256" key="10">
    <source>
        <dbReference type="ARBA" id="ARBA00023163"/>
    </source>
</evidence>
<dbReference type="EMBL" id="JACRSV010000001">
    <property type="protein sequence ID" value="MBC8559709.1"/>
    <property type="molecule type" value="Genomic_DNA"/>
</dbReference>
<dbReference type="Proteomes" id="UP000610760">
    <property type="component" value="Unassembled WGS sequence"/>
</dbReference>
<evidence type="ECO:0000256" key="3">
    <source>
        <dbReference type="ARBA" id="ARBA00011738"/>
    </source>
</evidence>
<accession>A0A926I770</accession>
<dbReference type="GO" id="GO:0045892">
    <property type="term" value="P:negative regulation of DNA-templated transcription"/>
    <property type="evidence" value="ECO:0007669"/>
    <property type="project" value="TreeGrafter"/>
</dbReference>
<comment type="subcellular location">
    <subcellularLocation>
        <location evidence="1">Cytoplasm</location>
    </subcellularLocation>
</comment>
<comment type="caution">
    <text evidence="13">The sequence shown here is derived from an EMBL/GenBank/DDBJ whole genome shotgun (WGS) entry which is preliminary data.</text>
</comment>
<dbReference type="SUPFAM" id="SSF46785">
    <property type="entry name" value="Winged helix' DNA-binding domain"/>
    <property type="match status" value="1"/>
</dbReference>
<keyword evidence="8" id="KW-0805">Transcription regulation</keyword>
<evidence type="ECO:0000256" key="5">
    <source>
        <dbReference type="ARBA" id="ARBA00022491"/>
    </source>
</evidence>
<dbReference type="GO" id="GO:0000976">
    <property type="term" value="F:transcription cis-regulatory region binding"/>
    <property type="evidence" value="ECO:0007669"/>
    <property type="project" value="TreeGrafter"/>
</dbReference>
<comment type="cofactor">
    <cofactor evidence="11">
        <name>Zn(2+)</name>
        <dbReference type="ChEBI" id="CHEBI:29105"/>
    </cofactor>
    <text evidence="11">Binds 1 zinc ion per subunit.</text>
</comment>
<evidence type="ECO:0000256" key="1">
    <source>
        <dbReference type="ARBA" id="ARBA00004496"/>
    </source>
</evidence>
<keyword evidence="5" id="KW-0678">Repressor</keyword>
<dbReference type="InterPro" id="IPR036388">
    <property type="entry name" value="WH-like_DNA-bd_sf"/>
</dbReference>
<reference evidence="13" key="1">
    <citation type="submission" date="2020-08" db="EMBL/GenBank/DDBJ databases">
        <title>Genome public.</title>
        <authorList>
            <person name="Liu C."/>
            <person name="Sun Q."/>
        </authorList>
    </citation>
    <scope>NUCLEOTIDE SEQUENCE</scope>
    <source>
        <strain evidence="13">NSJ-33</strain>
    </source>
</reference>
<name>A0A926I770_9FIRM</name>
<dbReference type="Pfam" id="PF01475">
    <property type="entry name" value="FUR"/>
    <property type="match status" value="1"/>
</dbReference>
<gene>
    <name evidence="13" type="ORF">H8710_06425</name>
</gene>
<keyword evidence="14" id="KW-1185">Reference proteome</keyword>
<evidence type="ECO:0000256" key="6">
    <source>
        <dbReference type="ARBA" id="ARBA00022723"/>
    </source>
</evidence>
<feature type="binding site" evidence="12">
    <location>
        <position position="110"/>
    </location>
    <ligand>
        <name>Fe cation</name>
        <dbReference type="ChEBI" id="CHEBI:24875"/>
    </ligand>
</feature>
<dbReference type="InterPro" id="IPR002481">
    <property type="entry name" value="FUR"/>
</dbReference>
<comment type="cofactor">
    <cofactor evidence="12">
        <name>Mn(2+)</name>
        <dbReference type="ChEBI" id="CHEBI:29035"/>
    </cofactor>
    <cofactor evidence="12">
        <name>Fe(2+)</name>
        <dbReference type="ChEBI" id="CHEBI:29033"/>
    </cofactor>
    <text evidence="12">Binds 1 Mn(2+) or Fe(2+) ion per subunit.</text>
</comment>
<feature type="binding site" evidence="12">
    <location>
        <position position="127"/>
    </location>
    <ligand>
        <name>Fe cation</name>
        <dbReference type="ChEBI" id="CHEBI:24875"/>
    </ligand>
</feature>
<evidence type="ECO:0000313" key="14">
    <source>
        <dbReference type="Proteomes" id="UP000610760"/>
    </source>
</evidence>
<keyword evidence="6 11" id="KW-0479">Metal-binding</keyword>
<dbReference type="Gene3D" id="1.10.10.10">
    <property type="entry name" value="Winged helix-like DNA-binding domain superfamily/Winged helix DNA-binding domain"/>
    <property type="match status" value="1"/>
</dbReference>
<dbReference type="CDD" id="cd07153">
    <property type="entry name" value="Fur_like"/>
    <property type="match status" value="1"/>
</dbReference>
<proteinExistence type="inferred from homology"/>
<evidence type="ECO:0000256" key="11">
    <source>
        <dbReference type="PIRSR" id="PIRSR602481-1"/>
    </source>
</evidence>
<dbReference type="InterPro" id="IPR043135">
    <property type="entry name" value="Fur_C"/>
</dbReference>
<dbReference type="GO" id="GO:0008270">
    <property type="term" value="F:zinc ion binding"/>
    <property type="evidence" value="ECO:0007669"/>
    <property type="project" value="TreeGrafter"/>
</dbReference>
<dbReference type="PANTHER" id="PTHR33202:SF2">
    <property type="entry name" value="FERRIC UPTAKE REGULATION PROTEIN"/>
    <property type="match status" value="1"/>
</dbReference>
<evidence type="ECO:0000256" key="12">
    <source>
        <dbReference type="PIRSR" id="PIRSR602481-2"/>
    </source>
</evidence>
<dbReference type="GO" id="GO:0005829">
    <property type="term" value="C:cytosol"/>
    <property type="evidence" value="ECO:0007669"/>
    <property type="project" value="TreeGrafter"/>
</dbReference>